<dbReference type="PANTHER" id="PTHR11266">
    <property type="entry name" value="PEROXISOMAL MEMBRANE PROTEIN 2, PXMP2 MPV17"/>
    <property type="match status" value="1"/>
</dbReference>
<evidence type="ECO:0000256" key="5">
    <source>
        <dbReference type="ARBA" id="ARBA00023136"/>
    </source>
</evidence>
<dbReference type="InterPro" id="IPR007248">
    <property type="entry name" value="Mpv17_PMP22"/>
</dbReference>
<reference evidence="7" key="1">
    <citation type="submission" date="2022-07" db="EMBL/GenBank/DDBJ databases">
        <title>Genome Sequence of Physisporinus lineatus.</title>
        <authorList>
            <person name="Buettner E."/>
        </authorList>
    </citation>
    <scope>NUCLEOTIDE SEQUENCE</scope>
    <source>
        <strain evidence="7">VT162</strain>
    </source>
</reference>
<keyword evidence="8" id="KW-1185">Reference proteome</keyword>
<comment type="subcellular location">
    <subcellularLocation>
        <location evidence="1">Membrane</location>
        <topology evidence="1">Multi-pass membrane protein</topology>
    </subcellularLocation>
</comment>
<accession>A0AAD5UZ11</accession>
<evidence type="ECO:0000256" key="3">
    <source>
        <dbReference type="ARBA" id="ARBA00022692"/>
    </source>
</evidence>
<evidence type="ECO:0000313" key="7">
    <source>
        <dbReference type="EMBL" id="KAJ3480269.1"/>
    </source>
</evidence>
<gene>
    <name evidence="7" type="ORF">NLI96_g8472</name>
</gene>
<organism evidence="7 8">
    <name type="scientific">Meripilus lineatus</name>
    <dbReference type="NCBI Taxonomy" id="2056292"/>
    <lineage>
        <taxon>Eukaryota</taxon>
        <taxon>Fungi</taxon>
        <taxon>Dikarya</taxon>
        <taxon>Basidiomycota</taxon>
        <taxon>Agaricomycotina</taxon>
        <taxon>Agaricomycetes</taxon>
        <taxon>Polyporales</taxon>
        <taxon>Meripilaceae</taxon>
        <taxon>Meripilus</taxon>
    </lineage>
</organism>
<evidence type="ECO:0000313" key="8">
    <source>
        <dbReference type="Proteomes" id="UP001212997"/>
    </source>
</evidence>
<keyword evidence="4" id="KW-1133">Transmembrane helix</keyword>
<name>A0AAD5UZ11_9APHY</name>
<comment type="caution">
    <text evidence="7">The sequence shown here is derived from an EMBL/GenBank/DDBJ whole genome shotgun (WGS) entry which is preliminary data.</text>
</comment>
<keyword evidence="3" id="KW-0812">Transmembrane</keyword>
<evidence type="ECO:0000256" key="1">
    <source>
        <dbReference type="ARBA" id="ARBA00004141"/>
    </source>
</evidence>
<dbReference type="Proteomes" id="UP001212997">
    <property type="component" value="Unassembled WGS sequence"/>
</dbReference>
<dbReference type="GO" id="GO:0016020">
    <property type="term" value="C:membrane"/>
    <property type="evidence" value="ECO:0007669"/>
    <property type="project" value="UniProtKB-SubCell"/>
</dbReference>
<dbReference type="PANTHER" id="PTHR11266:SF50">
    <property type="entry name" value="VACUOLAR MEMBRANE PROTEIN YOR292C"/>
    <property type="match status" value="1"/>
</dbReference>
<protein>
    <submittedName>
        <fullName evidence="7">Uncharacterized protein</fullName>
    </submittedName>
</protein>
<proteinExistence type="inferred from homology"/>
<dbReference type="EMBL" id="JANAWD010000385">
    <property type="protein sequence ID" value="KAJ3480269.1"/>
    <property type="molecule type" value="Genomic_DNA"/>
</dbReference>
<evidence type="ECO:0000256" key="4">
    <source>
        <dbReference type="ARBA" id="ARBA00022989"/>
    </source>
</evidence>
<evidence type="ECO:0000256" key="2">
    <source>
        <dbReference type="ARBA" id="ARBA00006824"/>
    </source>
</evidence>
<sequence>MASFALARVYQQSFESHPYGTLAVTNGTLNAIGDVVAQITQSLFQPQDEYHSPVAYDIPRTLRFFAFGLGMGPLIGRWNLFLEQRFPLRFLNGHKTGSVSVKALTKRVASDQIIMAPIGVCLRPLRAHTFGLIRSPRLSSLQYS</sequence>
<dbReference type="AlphaFoldDB" id="A0AAD5UZ11"/>
<evidence type="ECO:0000256" key="6">
    <source>
        <dbReference type="RuleBase" id="RU363053"/>
    </source>
</evidence>
<keyword evidence="5" id="KW-0472">Membrane</keyword>
<dbReference type="GO" id="GO:0005739">
    <property type="term" value="C:mitochondrion"/>
    <property type="evidence" value="ECO:0007669"/>
    <property type="project" value="TreeGrafter"/>
</dbReference>
<comment type="similarity">
    <text evidence="2 6">Belongs to the peroxisomal membrane protein PXMP2/4 family.</text>
</comment>